<dbReference type="AlphaFoldDB" id="G5EJL7"/>
<dbReference type="Pfam" id="PF00067">
    <property type="entry name" value="p450"/>
    <property type="match status" value="1"/>
</dbReference>
<comment type="pathway">
    <text evidence="3">Secondary metabolite biosynthesis.</text>
</comment>
<evidence type="ECO:0000256" key="2">
    <source>
        <dbReference type="ARBA" id="ARBA00004167"/>
    </source>
</evidence>
<dbReference type="PRINTS" id="PR00463">
    <property type="entry name" value="EP450I"/>
</dbReference>
<dbReference type="InterPro" id="IPR036396">
    <property type="entry name" value="Cyt_P450_sf"/>
</dbReference>
<evidence type="ECO:0000256" key="5">
    <source>
        <dbReference type="ARBA" id="ARBA00022617"/>
    </source>
</evidence>
<comment type="cofactor">
    <cofactor evidence="1 13">
        <name>heme</name>
        <dbReference type="ChEBI" id="CHEBI:30413"/>
    </cofactor>
</comment>
<dbReference type="InterPro" id="IPR050364">
    <property type="entry name" value="Cytochrome_P450_fung"/>
</dbReference>
<evidence type="ECO:0000256" key="4">
    <source>
        <dbReference type="ARBA" id="ARBA00010617"/>
    </source>
</evidence>
<evidence type="ECO:0000256" key="8">
    <source>
        <dbReference type="ARBA" id="ARBA00022989"/>
    </source>
</evidence>
<evidence type="ECO:0000256" key="7">
    <source>
        <dbReference type="ARBA" id="ARBA00022723"/>
    </source>
</evidence>
<organism evidence="16">
    <name type="scientific">Phanerodontia chrysosporium</name>
    <name type="common">White-rot fungus</name>
    <name type="synonym">Sporotrichum pruinosum</name>
    <dbReference type="NCBI Taxonomy" id="2822231"/>
    <lineage>
        <taxon>Eukaryota</taxon>
        <taxon>Fungi</taxon>
        <taxon>Dikarya</taxon>
        <taxon>Basidiomycota</taxon>
        <taxon>Agaricomycotina</taxon>
        <taxon>Agaricomycetes</taxon>
        <taxon>Polyporales</taxon>
        <taxon>Phanerochaetaceae</taxon>
        <taxon>Phanerodontia</taxon>
    </lineage>
</organism>
<dbReference type="GO" id="GO:0016705">
    <property type="term" value="F:oxidoreductase activity, acting on paired donors, with incorporation or reduction of molecular oxygen"/>
    <property type="evidence" value="ECO:0007669"/>
    <property type="project" value="InterPro"/>
</dbReference>
<keyword evidence="7 13" id="KW-0479">Metal-binding</keyword>
<sequence length="514" mass="57252">MSTPLTYLVFLSAILTVVLIRTAIARRKRWARLPPGPKGLPIVGNVLQMPKSQEWLTFSRWAEQYGDIIYLNILGQPLIILNAAEDAVALLDKGGSIYANRPILAMGGELVGWNRTLALTQYGERFREYRRLIARFIGGKAQMARHLPLVERETRRLLQRILNNPEDLAGNIRKTAGAIILTLSHGYRIREDDDPVVAHVGRALEQFTEASTPGAFLVDVFPILRHVPAWLPGASFKATAKRCQGETLEQMADVPHNYVKEQMASNKEIPNFTSELLRDEKLGDIDSKEFNIKWAAASMYSGGADTTVSSIHSFVLAMVLHPHVQRRAQAEIDAIIGPERLPTFEDRAALPYVEALFKEVLRWNPVGPLGLPHRLSQDDVYKGYLLPKGSIIIANIWSFLRDHDLYPNPSDFDPTRHLPKNNEAASQPDPRTYCFGFGRRVCPGQHLADASVWLACATMLAAFNIEKLVASDGTVIDVEPEYTSGTVSHPKPFKCSIKPRSARANALINAGMPE</sequence>
<evidence type="ECO:0000256" key="10">
    <source>
        <dbReference type="ARBA" id="ARBA00023004"/>
    </source>
</evidence>
<keyword evidence="5 13" id="KW-0349">Heme</keyword>
<evidence type="ECO:0000256" key="11">
    <source>
        <dbReference type="ARBA" id="ARBA00023033"/>
    </source>
</evidence>
<keyword evidence="11 14" id="KW-0503">Monooxygenase</keyword>
<dbReference type="EMBL" id="AB597792">
    <property type="protein sequence ID" value="BAL05079.1"/>
    <property type="molecule type" value="mRNA"/>
</dbReference>
<dbReference type="Gene3D" id="1.10.630.10">
    <property type="entry name" value="Cytochrome P450"/>
    <property type="match status" value="1"/>
</dbReference>
<reference evidence="16" key="1">
    <citation type="submission" date="2010-10" db="EMBL/GenBank/DDBJ databases">
        <title>Phanerochaete chrysosporium cytochrome P450.</title>
        <authorList>
            <person name="Hirosue S."/>
            <person name="Hiratsuka N."/>
            <person name="Ichinose H."/>
            <person name="Wariishi H."/>
        </authorList>
    </citation>
    <scope>NUCLEOTIDE SEQUENCE</scope>
    <source>
        <strain evidence="16">ATCC 34541</strain>
    </source>
</reference>
<evidence type="ECO:0000256" key="1">
    <source>
        <dbReference type="ARBA" id="ARBA00001971"/>
    </source>
</evidence>
<dbReference type="VEuPathDB" id="FungiDB:AGR57_5790"/>
<evidence type="ECO:0000256" key="3">
    <source>
        <dbReference type="ARBA" id="ARBA00005179"/>
    </source>
</evidence>
<protein>
    <submittedName>
        <fullName evidence="16">Cytochrome P450</fullName>
    </submittedName>
</protein>
<dbReference type="GO" id="GO:0020037">
    <property type="term" value="F:heme binding"/>
    <property type="evidence" value="ECO:0007669"/>
    <property type="project" value="InterPro"/>
</dbReference>
<keyword evidence="8 15" id="KW-1133">Transmembrane helix</keyword>
<dbReference type="SUPFAM" id="SSF48264">
    <property type="entry name" value="Cytochrome P450"/>
    <property type="match status" value="1"/>
</dbReference>
<evidence type="ECO:0000313" key="16">
    <source>
        <dbReference type="EMBL" id="BAL05079.1"/>
    </source>
</evidence>
<evidence type="ECO:0000256" key="12">
    <source>
        <dbReference type="ARBA" id="ARBA00023136"/>
    </source>
</evidence>
<evidence type="ECO:0000256" key="9">
    <source>
        <dbReference type="ARBA" id="ARBA00023002"/>
    </source>
</evidence>
<dbReference type="InterPro" id="IPR017972">
    <property type="entry name" value="Cyt_P450_CS"/>
</dbReference>
<dbReference type="CDD" id="cd11065">
    <property type="entry name" value="CYP64-like"/>
    <property type="match status" value="1"/>
</dbReference>
<dbReference type="PROSITE" id="PS00086">
    <property type="entry name" value="CYTOCHROME_P450"/>
    <property type="match status" value="1"/>
</dbReference>
<dbReference type="PANTHER" id="PTHR46300">
    <property type="entry name" value="P450, PUTATIVE (EUROFUNG)-RELATED-RELATED"/>
    <property type="match status" value="1"/>
</dbReference>
<keyword evidence="12 15" id="KW-0472">Membrane</keyword>
<feature type="binding site" description="axial binding residue" evidence="13">
    <location>
        <position position="442"/>
    </location>
    <ligand>
        <name>heme</name>
        <dbReference type="ChEBI" id="CHEBI:30413"/>
    </ligand>
    <ligandPart>
        <name>Fe</name>
        <dbReference type="ChEBI" id="CHEBI:18248"/>
    </ligandPart>
</feature>
<keyword evidence="9 14" id="KW-0560">Oxidoreductase</keyword>
<dbReference type="GO" id="GO:0016020">
    <property type="term" value="C:membrane"/>
    <property type="evidence" value="ECO:0007669"/>
    <property type="project" value="UniProtKB-SubCell"/>
</dbReference>
<gene>
    <name evidence="16" type="primary">PcCYP_1b</name>
</gene>
<name>G5EJL7_PHACH</name>
<dbReference type="GO" id="GO:0005506">
    <property type="term" value="F:iron ion binding"/>
    <property type="evidence" value="ECO:0007669"/>
    <property type="project" value="InterPro"/>
</dbReference>
<dbReference type="InterPro" id="IPR002401">
    <property type="entry name" value="Cyt_P450_E_grp-I"/>
</dbReference>
<evidence type="ECO:0000256" key="13">
    <source>
        <dbReference type="PIRSR" id="PIRSR602401-1"/>
    </source>
</evidence>
<evidence type="ECO:0000256" key="15">
    <source>
        <dbReference type="SAM" id="Phobius"/>
    </source>
</evidence>
<proteinExistence type="evidence at transcript level"/>
<dbReference type="GO" id="GO:0004497">
    <property type="term" value="F:monooxygenase activity"/>
    <property type="evidence" value="ECO:0007669"/>
    <property type="project" value="UniProtKB-KW"/>
</dbReference>
<evidence type="ECO:0000256" key="6">
    <source>
        <dbReference type="ARBA" id="ARBA00022692"/>
    </source>
</evidence>
<dbReference type="PRINTS" id="PR00385">
    <property type="entry name" value="P450"/>
</dbReference>
<dbReference type="InterPro" id="IPR001128">
    <property type="entry name" value="Cyt_P450"/>
</dbReference>
<comment type="similarity">
    <text evidence="4 14">Belongs to the cytochrome P450 family.</text>
</comment>
<keyword evidence="6 15" id="KW-0812">Transmembrane</keyword>
<feature type="transmembrane region" description="Helical" evidence="15">
    <location>
        <begin position="6"/>
        <end position="24"/>
    </location>
</feature>
<evidence type="ECO:0000256" key="14">
    <source>
        <dbReference type="RuleBase" id="RU000461"/>
    </source>
</evidence>
<accession>G5EJL7</accession>
<keyword evidence="10 13" id="KW-0408">Iron</keyword>
<dbReference type="PANTHER" id="PTHR46300:SF7">
    <property type="entry name" value="P450, PUTATIVE (EUROFUNG)-RELATED"/>
    <property type="match status" value="1"/>
</dbReference>
<comment type="subcellular location">
    <subcellularLocation>
        <location evidence="2">Membrane</location>
        <topology evidence="2">Single-pass membrane protein</topology>
    </subcellularLocation>
</comment>